<protein>
    <recommendedName>
        <fullName evidence="1">Cyclin N-terminal domain-containing protein</fullName>
    </recommendedName>
</protein>
<evidence type="ECO:0000313" key="2">
    <source>
        <dbReference type="EMBL" id="KAG6379975.1"/>
    </source>
</evidence>
<dbReference type="SUPFAM" id="SSF47954">
    <property type="entry name" value="Cyclin-like"/>
    <property type="match status" value="1"/>
</dbReference>
<gene>
    <name evidence="2" type="ORF">JVT61DRAFT_10547</name>
</gene>
<dbReference type="InterPro" id="IPR036915">
    <property type="entry name" value="Cyclin-like_sf"/>
</dbReference>
<feature type="domain" description="Cyclin N-terminal" evidence="1">
    <location>
        <begin position="37"/>
        <end position="88"/>
    </location>
</feature>
<dbReference type="Gene3D" id="1.10.472.10">
    <property type="entry name" value="Cyclin-like"/>
    <property type="match status" value="2"/>
</dbReference>
<proteinExistence type="predicted"/>
<reference evidence="2" key="1">
    <citation type="submission" date="2021-03" db="EMBL/GenBank/DDBJ databases">
        <title>Evolutionary innovations through gain and loss of genes in the ectomycorrhizal Boletales.</title>
        <authorList>
            <person name="Wu G."/>
            <person name="Miyauchi S."/>
            <person name="Morin E."/>
            <person name="Yang Z.-L."/>
            <person name="Xu J."/>
            <person name="Martin F.M."/>
        </authorList>
    </citation>
    <scope>NUCLEOTIDE SEQUENCE</scope>
    <source>
        <strain evidence="2">BR01</strain>
    </source>
</reference>
<keyword evidence="3" id="KW-1185">Reference proteome</keyword>
<dbReference type="Pfam" id="PF00134">
    <property type="entry name" value="Cyclin_N"/>
    <property type="match status" value="1"/>
</dbReference>
<name>A0A8I2YWK9_9AGAM</name>
<organism evidence="2 3">
    <name type="scientific">Boletus reticuloceps</name>
    <dbReference type="NCBI Taxonomy" id="495285"/>
    <lineage>
        <taxon>Eukaryota</taxon>
        <taxon>Fungi</taxon>
        <taxon>Dikarya</taxon>
        <taxon>Basidiomycota</taxon>
        <taxon>Agaricomycotina</taxon>
        <taxon>Agaricomycetes</taxon>
        <taxon>Agaricomycetidae</taxon>
        <taxon>Boletales</taxon>
        <taxon>Boletineae</taxon>
        <taxon>Boletaceae</taxon>
        <taxon>Boletoideae</taxon>
        <taxon>Boletus</taxon>
    </lineage>
</organism>
<dbReference type="OrthoDB" id="5590282at2759"/>
<sequence length="108" mass="12457">MMISTVSQKLIRMVMSGTTLTLKDGDDPLMVSEYINEILDYMENVELATLPNFNYMSSQKELAWWMRCILLDWLVQARFRLLPETFSCVLISLTASCRHVLCRSPNSS</sequence>
<dbReference type="Proteomes" id="UP000683000">
    <property type="component" value="Unassembled WGS sequence"/>
</dbReference>
<accession>A0A8I2YWK9</accession>
<dbReference type="AlphaFoldDB" id="A0A8I2YWK9"/>
<evidence type="ECO:0000259" key="1">
    <source>
        <dbReference type="Pfam" id="PF00134"/>
    </source>
</evidence>
<dbReference type="EMBL" id="JAGFBS010000004">
    <property type="protein sequence ID" value="KAG6379975.1"/>
    <property type="molecule type" value="Genomic_DNA"/>
</dbReference>
<comment type="caution">
    <text evidence="2">The sequence shown here is derived from an EMBL/GenBank/DDBJ whole genome shotgun (WGS) entry which is preliminary data.</text>
</comment>
<dbReference type="InterPro" id="IPR006671">
    <property type="entry name" value="Cyclin_N"/>
</dbReference>
<evidence type="ECO:0000313" key="3">
    <source>
        <dbReference type="Proteomes" id="UP000683000"/>
    </source>
</evidence>